<organism evidence="4 5">
    <name type="scientific">Mytilus edulis</name>
    <name type="common">Blue mussel</name>
    <dbReference type="NCBI Taxonomy" id="6550"/>
    <lineage>
        <taxon>Eukaryota</taxon>
        <taxon>Metazoa</taxon>
        <taxon>Spiralia</taxon>
        <taxon>Lophotrochozoa</taxon>
        <taxon>Mollusca</taxon>
        <taxon>Bivalvia</taxon>
        <taxon>Autobranchia</taxon>
        <taxon>Pteriomorphia</taxon>
        <taxon>Mytilida</taxon>
        <taxon>Mytiloidea</taxon>
        <taxon>Mytilidae</taxon>
        <taxon>Mytilinae</taxon>
        <taxon>Mytilus</taxon>
    </lineage>
</organism>
<feature type="region of interest" description="Disordered" evidence="2">
    <location>
        <begin position="198"/>
        <end position="219"/>
    </location>
</feature>
<dbReference type="Proteomes" id="UP000683360">
    <property type="component" value="Unassembled WGS sequence"/>
</dbReference>
<feature type="coiled-coil region" evidence="1">
    <location>
        <begin position="499"/>
        <end position="533"/>
    </location>
</feature>
<evidence type="ECO:0000313" key="5">
    <source>
        <dbReference type="Proteomes" id="UP000683360"/>
    </source>
</evidence>
<dbReference type="OrthoDB" id="687730at2759"/>
<dbReference type="PANTHER" id="PTHR18853">
    <property type="entry name" value="FORKHEAD-ASSOCIATED DOMAIN-CONTAINING PROTEIN 1-RELATED"/>
    <property type="match status" value="1"/>
</dbReference>
<feature type="coiled-coil region" evidence="1">
    <location>
        <begin position="933"/>
        <end position="1076"/>
    </location>
</feature>
<evidence type="ECO:0000313" key="4">
    <source>
        <dbReference type="EMBL" id="CAG2215145.1"/>
    </source>
</evidence>
<feature type="compositionally biased region" description="Low complexity" evidence="2">
    <location>
        <begin position="167"/>
        <end position="181"/>
    </location>
</feature>
<feature type="coiled-coil region" evidence="1">
    <location>
        <begin position="222"/>
        <end position="249"/>
    </location>
</feature>
<dbReference type="InterPro" id="IPR008984">
    <property type="entry name" value="SMAD_FHA_dom_sf"/>
</dbReference>
<protein>
    <recommendedName>
        <fullName evidence="3">FHA domain-containing protein</fullName>
    </recommendedName>
</protein>
<feature type="region of interest" description="Disordered" evidence="2">
    <location>
        <begin position="155"/>
        <end position="181"/>
    </location>
</feature>
<evidence type="ECO:0000256" key="1">
    <source>
        <dbReference type="SAM" id="Coils"/>
    </source>
</evidence>
<name>A0A8S3SAB7_MYTED</name>
<accession>A0A8S3SAB7</accession>
<dbReference type="PROSITE" id="PS50006">
    <property type="entry name" value="FHA_DOMAIN"/>
    <property type="match status" value="1"/>
</dbReference>
<keyword evidence="1" id="KW-0175">Coiled coil</keyword>
<comment type="caution">
    <text evidence="4">The sequence shown here is derived from an EMBL/GenBank/DDBJ whole genome shotgun (WGS) entry which is preliminary data.</text>
</comment>
<feature type="coiled-coil region" evidence="1">
    <location>
        <begin position="1178"/>
        <end position="1212"/>
    </location>
</feature>
<dbReference type="EMBL" id="CAJPWZ010001435">
    <property type="protein sequence ID" value="CAG2215145.1"/>
    <property type="molecule type" value="Genomic_DNA"/>
</dbReference>
<keyword evidence="5" id="KW-1185">Reference proteome</keyword>
<dbReference type="Gene3D" id="2.60.200.20">
    <property type="match status" value="1"/>
</dbReference>
<dbReference type="InterPro" id="IPR052642">
    <property type="entry name" value="CC-FHA_domain"/>
</dbReference>
<feature type="domain" description="FHA" evidence="3">
    <location>
        <begin position="20"/>
        <end position="70"/>
    </location>
</feature>
<dbReference type="Pfam" id="PF00498">
    <property type="entry name" value="FHA"/>
    <property type="match status" value="1"/>
</dbReference>
<gene>
    <name evidence="4" type="ORF">MEDL_28934</name>
</gene>
<dbReference type="InterPro" id="IPR000253">
    <property type="entry name" value="FHA_dom"/>
</dbReference>
<feature type="coiled-coil region" evidence="1">
    <location>
        <begin position="1284"/>
        <end position="1323"/>
    </location>
</feature>
<evidence type="ECO:0000256" key="2">
    <source>
        <dbReference type="SAM" id="MobiDB-lite"/>
    </source>
</evidence>
<sequence>MKAFLKGNDGSAFTLAPKVTTVGREGCDINLQTQGVDLQHSVIEYSEQEDGYVLQDLNTSQGTYVNECRVQNATVRLAPGDLIKFGYNGVPFTLEIENPPPISYPPVQQRPAWTQPLTLLSDAGGYTGVEVPQSNPLPYLQTGISTFTIPSTVWTPVNQGPAPRPPTLRSRPLSAGATRRGTTTTNAFEKFQTIGGTPVASPVAQRPTSSCGWVGNARQQTTSSETLRLQEKEQRIMQLQEEVSRLRAMDMEAYKKDQQIQLLQSQLSEAQQRIYQQPLIMGNDPDFTQRIVHLENEVTAKKEEIAALREQLVLLQSTETKVLLPEEIAEKNKELNNVRNELERVKKDKGITTGLVTQMQRDMSSKDSTISKFTREIETLKKELRERDTQITTITAKLNKPKDTPRTTEDKDAREKELISLRQKFKSAENKTQEQQDLIKVKAELIDVQRAERMVRVDMEQASKKSERFHSRIVQTAFSTPGIKAPEAEISDDELVETLKKVIDERTEFYKKIKDLEADLKLAETSTSKLKKTNGKLRSQVEEVVSHLKENGFSCSSVKQEISLLQSSSTDDSNVWVRDALVSILSGASSWEQHIDNALEKCGVNVRLSSDGPDKHILSLFSKWEASISEKERLVSQISTLEQQYKADLERQVSMTKQDSDNRVTDAVEKARLEAEERLNRALEEIKAVEEEKRRIAVESEQTKLEELQEVIDKLRMDLMEKESGSKEQLEEALSQVSELEVLKLTIVELEQRNVVLEATISESSTKYVSDSGERERKYEQDLLSFKEQTKQHSVTICAMEERLKKTMKKNKEYQEEISSHKKTIQDMKIQMNDLRNRATANIKPDIPPKPKVIVQKPTQDIIAMEQLIVMLRKESGDLKLKLQDQDDLILGLRRDLAGAHARLSDVTGELSESQKQEIERNKDLLFQRERELMDIRQQLAKLSKIIDKQKEEMKSVECDLSKEKSISVKYKSHIEERSRRILELESQLSMNNEEQKKQLDLLDQEGRITSEMTALGAQCRGERHEQVITRQREALSELRSRVKVLEQANPPLPTKDQALQQVLVLKKELAEMRANQALSEDSHILNVSSLDREVNRARGLLTNVNAEADMERSAHRETMDALEASENTYLTLLRAIASCLDVDSVQGLRPIGHIQKTERQRLMDERERACEALTVKIKLIRERIDRKDELLQGYERDLARMRQATELAEKKTTQVDSLATDIKNRTEETHYLRESLNRTRDRLDQERRLNSAIKQRKTFHLENEKAHIRPPSHRCPPEDIFGKNAAKKKAEKEASKRRKYEIKTLKQELTDKERSLFESENRLYTIENSMSMERRIEAEVES</sequence>
<reference evidence="4" key="1">
    <citation type="submission" date="2021-03" db="EMBL/GenBank/DDBJ databases">
        <authorList>
            <person name="Bekaert M."/>
        </authorList>
    </citation>
    <scope>NUCLEOTIDE SEQUENCE</scope>
</reference>
<feature type="compositionally biased region" description="Polar residues" evidence="2">
    <location>
        <begin position="206"/>
        <end position="219"/>
    </location>
</feature>
<dbReference type="SUPFAM" id="SSF49879">
    <property type="entry name" value="SMAD/FHA domain"/>
    <property type="match status" value="1"/>
</dbReference>
<dbReference type="CDD" id="cd22700">
    <property type="entry name" value="FHA_FHAD1"/>
    <property type="match status" value="1"/>
</dbReference>
<proteinExistence type="predicted"/>
<evidence type="ECO:0000259" key="3">
    <source>
        <dbReference type="PROSITE" id="PS50006"/>
    </source>
</evidence>
<feature type="coiled-coil region" evidence="1">
    <location>
        <begin position="631"/>
        <end position="760"/>
    </location>
</feature>
<feature type="coiled-coil region" evidence="1">
    <location>
        <begin position="291"/>
        <end position="431"/>
    </location>
</feature>
<feature type="coiled-coil region" evidence="1">
    <location>
        <begin position="804"/>
        <end position="838"/>
    </location>
</feature>
<dbReference type="PANTHER" id="PTHR18853:SF10">
    <property type="entry name" value="FHA DOMAIN-CONTAINING PROTEIN"/>
    <property type="match status" value="1"/>
</dbReference>